<gene>
    <name evidence="3" type="ORF">D8S85_04895</name>
</gene>
<evidence type="ECO:0000259" key="2">
    <source>
        <dbReference type="Pfam" id="PF21012"/>
    </source>
</evidence>
<evidence type="ECO:0000313" key="4">
    <source>
        <dbReference type="Proteomes" id="UP000270673"/>
    </source>
</evidence>
<dbReference type="Proteomes" id="UP000270673">
    <property type="component" value="Chromosome"/>
</dbReference>
<evidence type="ECO:0000313" key="3">
    <source>
        <dbReference type="EMBL" id="AZS28957.1"/>
    </source>
</evidence>
<reference evidence="3 4" key="1">
    <citation type="submission" date="2018-10" db="EMBL/GenBank/DDBJ databases">
        <title>Butyricimonas faecalis sp. nov., isolated from human faeces and emended description of the genus Butyricimonas.</title>
        <authorList>
            <person name="Le Roy T."/>
            <person name="Van der Smissen P."/>
            <person name="Paquot A."/>
            <person name="Delzenne N."/>
            <person name="Muccioli G."/>
            <person name="Collet J.-F."/>
            <person name="Cani P.D."/>
        </authorList>
    </citation>
    <scope>NUCLEOTIDE SEQUENCE [LARGE SCALE GENOMIC DNA]</scope>
    <source>
        <strain evidence="3 4">H184</strain>
    </source>
</reference>
<accession>A0A3S9VR11</accession>
<feature type="chain" id="PRO_5019202212" description="DUF6850 domain-containing protein" evidence="1">
    <location>
        <begin position="22"/>
        <end position="507"/>
    </location>
</feature>
<feature type="domain" description="DUF6850" evidence="2">
    <location>
        <begin position="50"/>
        <end position="507"/>
    </location>
</feature>
<evidence type="ECO:0000256" key="1">
    <source>
        <dbReference type="SAM" id="SignalP"/>
    </source>
</evidence>
<dbReference type="RefSeq" id="WP_127074870.1">
    <property type="nucleotide sequence ID" value="NZ_CP032819.1"/>
</dbReference>
<dbReference type="Pfam" id="PF21012">
    <property type="entry name" value="DUF6850"/>
    <property type="match status" value="1"/>
</dbReference>
<dbReference type="KEGG" id="buy:D8S85_04895"/>
<dbReference type="InterPro" id="IPR049236">
    <property type="entry name" value="DUF6850"/>
</dbReference>
<keyword evidence="1" id="KW-0732">Signal</keyword>
<sequence length="507" mass="58260">MTTFRFILIFCLLFRAFGTWAQDTIPANTRARIYFSPTENFVSQIYRNPAINYYAHTFSISEIQIGWEQQNANKAFLPQLGSENSHFSFHAFSYLPLGENSKTWGNAYFKKGKKEKVEWNETSDYLTVYPYVVADSVGGDMDFEEYYFAGGYAQEHQRFTWGVYANYRALIEYRQIDPRPRNIVSDLKASVGISARLNRQYALGLALHVGKYKQTNSLKFYSELGSAITYNLSGLGMDYVRFRRGATSLFYDGHRYGASLEIFPRDKQGFSGSFGYERFSFEKLISDLNDLPLNTLNQDEMKAEIAYTSFRNNHQWGIRTRATYQNRQGIESLIGSASTNVYEKTGEAEQLSVKKADLSLSGVYGQTKGNRFTWYLSPKAGFNSFKMEYIDPARLMKINYLYGGMNLFAAAGYKKSSFQLVLDGTYRKNSTADLQLTEIDQEQIALAAVYKAYDNLSADNWTTNIEVRWNYSLPKNRGIFIKLNWQHDSCKNDLHRETLQAHCGIVF</sequence>
<protein>
    <recommendedName>
        <fullName evidence="2">DUF6850 domain-containing protein</fullName>
    </recommendedName>
</protein>
<dbReference type="EMBL" id="CP032819">
    <property type="protein sequence ID" value="AZS28957.1"/>
    <property type="molecule type" value="Genomic_DNA"/>
</dbReference>
<name>A0A3S9VR11_9BACT</name>
<organism evidence="3 4">
    <name type="scientific">Butyricimonas faecalis</name>
    <dbReference type="NCBI Taxonomy" id="2093856"/>
    <lineage>
        <taxon>Bacteria</taxon>
        <taxon>Pseudomonadati</taxon>
        <taxon>Bacteroidota</taxon>
        <taxon>Bacteroidia</taxon>
        <taxon>Bacteroidales</taxon>
        <taxon>Odoribacteraceae</taxon>
        <taxon>Butyricimonas</taxon>
    </lineage>
</organism>
<dbReference type="AlphaFoldDB" id="A0A3S9VR11"/>
<keyword evidence="4" id="KW-1185">Reference proteome</keyword>
<dbReference type="OrthoDB" id="1025008at2"/>
<proteinExistence type="predicted"/>
<feature type="signal peptide" evidence="1">
    <location>
        <begin position="1"/>
        <end position="21"/>
    </location>
</feature>